<keyword evidence="2" id="KW-1185">Reference proteome</keyword>
<dbReference type="EMBL" id="BLXT01006082">
    <property type="protein sequence ID" value="GFO28804.1"/>
    <property type="molecule type" value="Genomic_DNA"/>
</dbReference>
<evidence type="ECO:0000313" key="2">
    <source>
        <dbReference type="Proteomes" id="UP000735302"/>
    </source>
</evidence>
<reference evidence="1 2" key="1">
    <citation type="journal article" date="2021" name="Elife">
        <title>Chloroplast acquisition without the gene transfer in kleptoplastic sea slugs, Plakobranchus ocellatus.</title>
        <authorList>
            <person name="Maeda T."/>
            <person name="Takahashi S."/>
            <person name="Yoshida T."/>
            <person name="Shimamura S."/>
            <person name="Takaki Y."/>
            <person name="Nagai Y."/>
            <person name="Toyoda A."/>
            <person name="Suzuki Y."/>
            <person name="Arimoto A."/>
            <person name="Ishii H."/>
            <person name="Satoh N."/>
            <person name="Nishiyama T."/>
            <person name="Hasebe M."/>
            <person name="Maruyama T."/>
            <person name="Minagawa J."/>
            <person name="Obokata J."/>
            <person name="Shigenobu S."/>
        </authorList>
    </citation>
    <scope>NUCLEOTIDE SEQUENCE [LARGE SCALE GENOMIC DNA]</scope>
</reference>
<comment type="caution">
    <text evidence="1">The sequence shown here is derived from an EMBL/GenBank/DDBJ whole genome shotgun (WGS) entry which is preliminary data.</text>
</comment>
<proteinExistence type="predicted"/>
<accession>A0AAV4C8B6</accession>
<evidence type="ECO:0000313" key="1">
    <source>
        <dbReference type="EMBL" id="GFO28804.1"/>
    </source>
</evidence>
<gene>
    <name evidence="1" type="ORF">PoB_005530900</name>
</gene>
<name>A0AAV4C8B6_9GAST</name>
<organism evidence="1 2">
    <name type="scientific">Plakobranchus ocellatus</name>
    <dbReference type="NCBI Taxonomy" id="259542"/>
    <lineage>
        <taxon>Eukaryota</taxon>
        <taxon>Metazoa</taxon>
        <taxon>Spiralia</taxon>
        <taxon>Lophotrochozoa</taxon>
        <taxon>Mollusca</taxon>
        <taxon>Gastropoda</taxon>
        <taxon>Heterobranchia</taxon>
        <taxon>Euthyneura</taxon>
        <taxon>Panpulmonata</taxon>
        <taxon>Sacoglossa</taxon>
        <taxon>Placobranchoidea</taxon>
        <taxon>Plakobranchidae</taxon>
        <taxon>Plakobranchus</taxon>
    </lineage>
</organism>
<dbReference type="Proteomes" id="UP000735302">
    <property type="component" value="Unassembled WGS sequence"/>
</dbReference>
<sequence length="89" mass="9635">MCICAHLENYYKKLCLQDTHYALYIGPTSKKDETCPLAMTALSLETIARHGRGQALVDSNGSSTGGNGNGGYGIYFLWPDGAQLGYADR</sequence>
<dbReference type="AlphaFoldDB" id="A0AAV4C8B6"/>
<protein>
    <submittedName>
        <fullName evidence="1">Uncharacterized protein</fullName>
    </submittedName>
</protein>